<proteinExistence type="predicted"/>
<dbReference type="PANTHER" id="PTHR41299">
    <property type="entry name" value="THIAMINE PYROPHOSPHOKINASE"/>
    <property type="match status" value="1"/>
</dbReference>
<dbReference type="Gene3D" id="3.40.50.10240">
    <property type="entry name" value="Thiamin pyrophosphokinase, catalytic domain"/>
    <property type="match status" value="1"/>
</dbReference>
<dbReference type="CDD" id="cd07995">
    <property type="entry name" value="TPK"/>
    <property type="match status" value="1"/>
</dbReference>
<evidence type="ECO:0000256" key="5">
    <source>
        <dbReference type="NCBIfam" id="TIGR01378"/>
    </source>
</evidence>
<keyword evidence="2" id="KW-0547">Nucleotide-binding</keyword>
<dbReference type="EC" id="2.7.6.2" evidence="5"/>
<dbReference type="SMART" id="SM00983">
    <property type="entry name" value="TPK_B1_binding"/>
    <property type="match status" value="1"/>
</dbReference>
<dbReference type="RefSeq" id="WP_349144041.1">
    <property type="nucleotide sequence ID" value="NZ_JBBMFC010000007.1"/>
</dbReference>
<evidence type="ECO:0000256" key="4">
    <source>
        <dbReference type="ARBA" id="ARBA00022840"/>
    </source>
</evidence>
<evidence type="ECO:0000313" key="8">
    <source>
        <dbReference type="Proteomes" id="UP001470288"/>
    </source>
</evidence>
<keyword evidence="8" id="KW-1185">Reference proteome</keyword>
<organism evidence="7 8">
    <name type="scientific">Hominiventricola aquisgranensis</name>
    <dbReference type="NCBI Taxonomy" id="3133164"/>
    <lineage>
        <taxon>Bacteria</taxon>
        <taxon>Bacillati</taxon>
        <taxon>Bacillota</taxon>
        <taxon>Clostridia</taxon>
        <taxon>Lachnospirales</taxon>
        <taxon>Lachnospiraceae</taxon>
        <taxon>Hominiventricola</taxon>
    </lineage>
</organism>
<dbReference type="InterPro" id="IPR053149">
    <property type="entry name" value="TPK"/>
</dbReference>
<evidence type="ECO:0000256" key="3">
    <source>
        <dbReference type="ARBA" id="ARBA00022777"/>
    </source>
</evidence>
<evidence type="ECO:0000256" key="1">
    <source>
        <dbReference type="ARBA" id="ARBA00022679"/>
    </source>
</evidence>
<evidence type="ECO:0000256" key="2">
    <source>
        <dbReference type="ARBA" id="ARBA00022741"/>
    </source>
</evidence>
<dbReference type="SUPFAM" id="SSF63862">
    <property type="entry name" value="Thiamin pyrophosphokinase, substrate-binding domain"/>
    <property type="match status" value="1"/>
</dbReference>
<evidence type="ECO:0000313" key="7">
    <source>
        <dbReference type="EMBL" id="MEQ2578244.1"/>
    </source>
</evidence>
<dbReference type="NCBIfam" id="TIGR01378">
    <property type="entry name" value="thi_PPkinase"/>
    <property type="match status" value="1"/>
</dbReference>
<feature type="domain" description="Thiamin pyrophosphokinase thiamin-binding" evidence="6">
    <location>
        <begin position="142"/>
        <end position="211"/>
    </location>
</feature>
<keyword evidence="1 7" id="KW-0808">Transferase</keyword>
<dbReference type="InterPro" id="IPR036759">
    <property type="entry name" value="TPK_catalytic_sf"/>
</dbReference>
<dbReference type="SUPFAM" id="SSF63999">
    <property type="entry name" value="Thiamin pyrophosphokinase, catalytic domain"/>
    <property type="match status" value="1"/>
</dbReference>
<gene>
    <name evidence="7" type="ORF">WMO62_05205</name>
</gene>
<dbReference type="InterPro" id="IPR007373">
    <property type="entry name" value="Thiamin_PyroPKinase_B1-bd"/>
</dbReference>
<sequence>MDTLIISGGNIGIDLALGLLKIKRFDHIIGVDGGLKFCYDHKIVPTRIVGDFDTLSPEILTWYKKNTQIEIREYNPVKDATDTQIAVELALSLGSDHVTILGGTGTRLDHVLGNIQSLYLALEKGVDCEILDEHNRIRLIQGEYRIKKAEQYGKYVSLIPFTTDVNGVTLEGLKYPVQNQHFTVQGSGGFGVSNEIAADEARISLKQGIFIMIESKD</sequence>
<dbReference type="InterPro" id="IPR006282">
    <property type="entry name" value="Thi_PPkinase"/>
</dbReference>
<dbReference type="Proteomes" id="UP001470288">
    <property type="component" value="Unassembled WGS sequence"/>
</dbReference>
<dbReference type="Pfam" id="PF04265">
    <property type="entry name" value="TPK_B1_binding"/>
    <property type="match status" value="1"/>
</dbReference>
<protein>
    <recommendedName>
        <fullName evidence="5">Thiamine diphosphokinase</fullName>
        <ecNumber evidence="5">2.7.6.2</ecNumber>
    </recommendedName>
</protein>
<dbReference type="GO" id="GO:0004788">
    <property type="term" value="F:thiamine diphosphokinase activity"/>
    <property type="evidence" value="ECO:0007669"/>
    <property type="project" value="UniProtKB-EC"/>
</dbReference>
<dbReference type="InterPro" id="IPR036371">
    <property type="entry name" value="TPK_B1-bd_sf"/>
</dbReference>
<accession>A0ABV1HZ88</accession>
<dbReference type="InterPro" id="IPR007371">
    <property type="entry name" value="TPK_catalytic"/>
</dbReference>
<comment type="caution">
    <text evidence="7">The sequence shown here is derived from an EMBL/GenBank/DDBJ whole genome shotgun (WGS) entry which is preliminary data.</text>
</comment>
<keyword evidence="4" id="KW-0067">ATP-binding</keyword>
<reference evidence="7 8" key="1">
    <citation type="submission" date="2024-03" db="EMBL/GenBank/DDBJ databases">
        <title>Human intestinal bacterial collection.</title>
        <authorList>
            <person name="Pauvert C."/>
            <person name="Hitch T.C.A."/>
            <person name="Clavel T."/>
        </authorList>
    </citation>
    <scope>NUCLEOTIDE SEQUENCE [LARGE SCALE GENOMIC DNA]</scope>
    <source>
        <strain evidence="7 8">CLA-AA-H78B</strain>
    </source>
</reference>
<dbReference type="EMBL" id="JBBMFC010000007">
    <property type="protein sequence ID" value="MEQ2578244.1"/>
    <property type="molecule type" value="Genomic_DNA"/>
</dbReference>
<dbReference type="Pfam" id="PF04263">
    <property type="entry name" value="TPK_catalytic"/>
    <property type="match status" value="1"/>
</dbReference>
<dbReference type="PANTHER" id="PTHR41299:SF1">
    <property type="entry name" value="THIAMINE PYROPHOSPHOKINASE"/>
    <property type="match status" value="1"/>
</dbReference>
<name>A0ABV1HZ88_9FIRM</name>
<keyword evidence="3" id="KW-0418">Kinase</keyword>
<evidence type="ECO:0000259" key="6">
    <source>
        <dbReference type="SMART" id="SM00983"/>
    </source>
</evidence>